<dbReference type="EMBL" id="CP056775">
    <property type="protein sequence ID" value="QRR00601.1"/>
    <property type="molecule type" value="Genomic_DNA"/>
</dbReference>
<dbReference type="RefSeq" id="WP_204661814.1">
    <property type="nucleotide sequence ID" value="NZ_CP056775.1"/>
</dbReference>
<keyword evidence="2" id="KW-1185">Reference proteome</keyword>
<protein>
    <submittedName>
        <fullName evidence="1">Uncharacterized protein</fullName>
    </submittedName>
</protein>
<gene>
    <name evidence="1" type="ORF">HWI92_06615</name>
</gene>
<dbReference type="Proteomes" id="UP000612680">
    <property type="component" value="Chromosome"/>
</dbReference>
<organism evidence="1 2">
    <name type="scientific">Dyadobacter sandarakinus</name>
    <dbReference type="NCBI Taxonomy" id="2747268"/>
    <lineage>
        <taxon>Bacteria</taxon>
        <taxon>Pseudomonadati</taxon>
        <taxon>Bacteroidota</taxon>
        <taxon>Cytophagia</taxon>
        <taxon>Cytophagales</taxon>
        <taxon>Spirosomataceae</taxon>
        <taxon>Dyadobacter</taxon>
    </lineage>
</organism>
<proteinExistence type="predicted"/>
<evidence type="ECO:0000313" key="2">
    <source>
        <dbReference type="Proteomes" id="UP000612680"/>
    </source>
</evidence>
<evidence type="ECO:0000313" key="1">
    <source>
        <dbReference type="EMBL" id="QRR00601.1"/>
    </source>
</evidence>
<name>A0ABX7I3F7_9BACT</name>
<sequence length="222" mass="23169">MGPNATPTGNPSFQLTPPVFGSRLPSIADRLTLGVDLRLKLGPDYVREMIPMWLDPHYFFTMLAAYPLPGPGLGLLPIAAPRPPGSPALPPAPPAPRVSPVVSAPDQPRAGTVGDLLKAAGGLEPVKLLKEQAERRLTGDWKSLGTGGQIFLGSYAGAMVAGGGAAAYITDPDARKLILQSLRDKPIPIPSTPLSLTILASDEAFTGMILRIDLASVLGGKK</sequence>
<accession>A0ABX7I3F7</accession>
<reference evidence="1 2" key="1">
    <citation type="submission" date="2020-06" db="EMBL/GenBank/DDBJ databases">
        <title>Dyadobacter sandarakinus sp. nov., isolated from the soil of the Arctic Yellow River Station.</title>
        <authorList>
            <person name="Zhang Y."/>
            <person name="Peng F."/>
        </authorList>
    </citation>
    <scope>NUCLEOTIDE SEQUENCE [LARGE SCALE GENOMIC DNA]</scope>
    <source>
        <strain evidence="1 2">Q3-56</strain>
    </source>
</reference>